<dbReference type="InterPro" id="IPR014133">
    <property type="entry name" value="Cry_DASH"/>
</dbReference>
<protein>
    <submittedName>
        <fullName evidence="10">Cryptochrome</fullName>
    </submittedName>
</protein>
<evidence type="ECO:0000256" key="1">
    <source>
        <dbReference type="ARBA" id="ARBA00001932"/>
    </source>
</evidence>
<proteinExistence type="inferred from homology"/>
<feature type="compositionally biased region" description="Low complexity" evidence="8">
    <location>
        <begin position="918"/>
        <end position="928"/>
    </location>
</feature>
<dbReference type="GO" id="GO:0003684">
    <property type="term" value="F:damaged DNA binding"/>
    <property type="evidence" value="ECO:0007669"/>
    <property type="project" value="TreeGrafter"/>
</dbReference>
<feature type="binding site" evidence="6">
    <location>
        <begin position="439"/>
        <end position="447"/>
    </location>
    <ligand>
        <name>FAD</name>
        <dbReference type="ChEBI" id="CHEBI:57692"/>
    </ligand>
</feature>
<gene>
    <name evidence="10" type="ORF">K437DRAFT_128567</name>
</gene>
<dbReference type="GO" id="GO:0071949">
    <property type="term" value="F:FAD binding"/>
    <property type="evidence" value="ECO:0007669"/>
    <property type="project" value="TreeGrafter"/>
</dbReference>
<feature type="compositionally biased region" description="Low complexity" evidence="8">
    <location>
        <begin position="937"/>
        <end position="950"/>
    </location>
</feature>
<dbReference type="SUPFAM" id="SSF48173">
    <property type="entry name" value="Cryptochrome/photolyase FAD-binding domain"/>
    <property type="match status" value="1"/>
</dbReference>
<feature type="compositionally biased region" description="Polar residues" evidence="8">
    <location>
        <begin position="1"/>
        <end position="19"/>
    </location>
</feature>
<feature type="site" description="Electron transfer via tryptophanyl radical" evidence="7">
    <location>
        <position position="541"/>
    </location>
</feature>
<comment type="cofactor">
    <cofactor evidence="6">
        <name>FAD</name>
        <dbReference type="ChEBI" id="CHEBI:57692"/>
    </cofactor>
    <text evidence="6">Binds 1 FAD per subunit.</text>
</comment>
<feature type="domain" description="Photolyase/cryptochrome alpha/beta" evidence="9">
    <location>
        <begin position="29"/>
        <end position="225"/>
    </location>
</feature>
<dbReference type="RefSeq" id="XP_013242959.1">
    <property type="nucleotide sequence ID" value="XM_013387505.1"/>
</dbReference>
<evidence type="ECO:0000256" key="5">
    <source>
        <dbReference type="ARBA" id="ARBA00022991"/>
    </source>
</evidence>
<feature type="compositionally biased region" description="Low complexity" evidence="8">
    <location>
        <begin position="735"/>
        <end position="746"/>
    </location>
</feature>
<dbReference type="PANTHER" id="PTHR11455:SF22">
    <property type="entry name" value="CRYPTOCHROME DASH"/>
    <property type="match status" value="1"/>
</dbReference>
<feature type="compositionally biased region" description="Polar residues" evidence="8">
    <location>
        <begin position="761"/>
        <end position="770"/>
    </location>
</feature>
<dbReference type="NCBIfam" id="TIGR02765">
    <property type="entry name" value="crypto_DASH"/>
    <property type="match status" value="1"/>
</dbReference>
<comment type="cofactor">
    <cofactor evidence="1">
        <name>(6R)-5,10-methylene-5,6,7,8-tetrahydrofolate</name>
        <dbReference type="ChEBI" id="CHEBI:15636"/>
    </cofactor>
</comment>
<keyword evidence="4 6" id="KW-0274">FAD</keyword>
<name>A0A066VT64_TILAU</name>
<evidence type="ECO:0000256" key="8">
    <source>
        <dbReference type="SAM" id="MobiDB-lite"/>
    </source>
</evidence>
<dbReference type="SUPFAM" id="SSF52425">
    <property type="entry name" value="Cryptochrome/photolyase, N-terminal domain"/>
    <property type="match status" value="1"/>
</dbReference>
<dbReference type="GeneID" id="25261449"/>
<dbReference type="InterPro" id="IPR006050">
    <property type="entry name" value="DNA_photolyase_N"/>
</dbReference>
<dbReference type="InterPro" id="IPR014729">
    <property type="entry name" value="Rossmann-like_a/b/a_fold"/>
</dbReference>
<comment type="caution">
    <text evidence="10">The sequence shown here is derived from an EMBL/GenBank/DDBJ whole genome shotgun (WGS) entry which is preliminary data.</text>
</comment>
<feature type="site" description="Electron transfer via tryptophanyl radical" evidence="7">
    <location>
        <position position="481"/>
    </location>
</feature>
<evidence type="ECO:0000256" key="3">
    <source>
        <dbReference type="ARBA" id="ARBA00022630"/>
    </source>
</evidence>
<keyword evidence="5" id="KW-0157">Chromophore</keyword>
<evidence type="ECO:0000313" key="11">
    <source>
        <dbReference type="Proteomes" id="UP000027361"/>
    </source>
</evidence>
<dbReference type="Gene3D" id="1.10.579.10">
    <property type="entry name" value="DNA Cyclobutane Dipyrimidine Photolyase, subunit A, domain 3"/>
    <property type="match status" value="1"/>
</dbReference>
<organism evidence="10 11">
    <name type="scientific">Tilletiaria anomala (strain ATCC 24038 / CBS 436.72 / UBC 951)</name>
    <dbReference type="NCBI Taxonomy" id="1037660"/>
    <lineage>
        <taxon>Eukaryota</taxon>
        <taxon>Fungi</taxon>
        <taxon>Dikarya</taxon>
        <taxon>Basidiomycota</taxon>
        <taxon>Ustilaginomycotina</taxon>
        <taxon>Exobasidiomycetes</taxon>
        <taxon>Georgefischeriales</taxon>
        <taxon>Tilletiariaceae</taxon>
        <taxon>Tilletiaria</taxon>
    </lineage>
</organism>
<dbReference type="OMA" id="EDQNTYW"/>
<feature type="binding site" evidence="6">
    <location>
        <begin position="554"/>
        <end position="556"/>
    </location>
    <ligand>
        <name>FAD</name>
        <dbReference type="ChEBI" id="CHEBI:57692"/>
    </ligand>
</feature>
<evidence type="ECO:0000256" key="7">
    <source>
        <dbReference type="PIRSR" id="PIRSR602081-2"/>
    </source>
</evidence>
<accession>A0A066VT64</accession>
<evidence type="ECO:0000259" key="9">
    <source>
        <dbReference type="PROSITE" id="PS51645"/>
    </source>
</evidence>
<evidence type="ECO:0000256" key="4">
    <source>
        <dbReference type="ARBA" id="ARBA00022827"/>
    </source>
</evidence>
<feature type="site" description="Electron transfer via tryptophanyl radical" evidence="7">
    <location>
        <position position="564"/>
    </location>
</feature>
<dbReference type="GO" id="GO:0000719">
    <property type="term" value="P:photoreactive repair"/>
    <property type="evidence" value="ECO:0007669"/>
    <property type="project" value="TreeGrafter"/>
</dbReference>
<dbReference type="EMBL" id="JMSN01000047">
    <property type="protein sequence ID" value="KDN44892.1"/>
    <property type="molecule type" value="Genomic_DNA"/>
</dbReference>
<dbReference type="Gene3D" id="1.25.40.80">
    <property type="match status" value="1"/>
</dbReference>
<dbReference type="Proteomes" id="UP000027361">
    <property type="component" value="Unassembled WGS sequence"/>
</dbReference>
<dbReference type="Pfam" id="PF03441">
    <property type="entry name" value="FAD_binding_7"/>
    <property type="match status" value="1"/>
</dbReference>
<dbReference type="GO" id="GO:0003904">
    <property type="term" value="F:deoxyribodipyrimidine photo-lyase activity"/>
    <property type="evidence" value="ECO:0007669"/>
    <property type="project" value="TreeGrafter"/>
</dbReference>
<evidence type="ECO:0000256" key="6">
    <source>
        <dbReference type="PIRSR" id="PIRSR602081-1"/>
    </source>
</evidence>
<feature type="compositionally biased region" description="Basic residues" evidence="8">
    <location>
        <begin position="678"/>
        <end position="689"/>
    </location>
</feature>
<dbReference type="InterPro" id="IPR036155">
    <property type="entry name" value="Crypto/Photolyase_N_sf"/>
</dbReference>
<keyword evidence="3 6" id="KW-0285">Flavoprotein</keyword>
<dbReference type="HOGENOM" id="CLU_010348_6_1_1"/>
<dbReference type="Gene3D" id="3.40.50.620">
    <property type="entry name" value="HUPs"/>
    <property type="match status" value="1"/>
</dbReference>
<evidence type="ECO:0000313" key="10">
    <source>
        <dbReference type="EMBL" id="KDN44892.1"/>
    </source>
</evidence>
<keyword evidence="11" id="KW-1185">Reference proteome</keyword>
<reference evidence="10 11" key="1">
    <citation type="submission" date="2014-05" db="EMBL/GenBank/DDBJ databases">
        <title>Draft genome sequence of a rare smut relative, Tilletiaria anomala UBC 951.</title>
        <authorList>
            <consortium name="DOE Joint Genome Institute"/>
            <person name="Toome M."/>
            <person name="Kuo A."/>
            <person name="Henrissat B."/>
            <person name="Lipzen A."/>
            <person name="Tritt A."/>
            <person name="Yoshinaga Y."/>
            <person name="Zane M."/>
            <person name="Barry K."/>
            <person name="Grigoriev I.V."/>
            <person name="Spatafora J.W."/>
            <person name="Aimea M.C."/>
        </authorList>
    </citation>
    <scope>NUCLEOTIDE SEQUENCE [LARGE SCALE GENOMIC DNA]</scope>
    <source>
        <strain evidence="10 11">UBC 951</strain>
    </source>
</reference>
<dbReference type="InterPro" id="IPR002081">
    <property type="entry name" value="Cryptochrome/DNA_photolyase_1"/>
</dbReference>
<feature type="compositionally biased region" description="Polar residues" evidence="8">
    <location>
        <begin position="690"/>
        <end position="710"/>
    </location>
</feature>
<comment type="similarity">
    <text evidence="2">Belongs to the DNA photolyase class-1 family.</text>
</comment>
<feature type="region of interest" description="Disordered" evidence="8">
    <location>
        <begin position="892"/>
        <end position="966"/>
    </location>
</feature>
<dbReference type="AlphaFoldDB" id="A0A066VT64"/>
<dbReference type="STRING" id="1037660.A0A066VT64"/>
<feature type="compositionally biased region" description="Basic and acidic residues" evidence="8">
    <location>
        <begin position="668"/>
        <end position="677"/>
    </location>
</feature>
<feature type="compositionally biased region" description="Polar residues" evidence="8">
    <location>
        <begin position="892"/>
        <end position="917"/>
    </location>
</feature>
<dbReference type="OrthoDB" id="435881at2759"/>
<feature type="region of interest" description="Disordered" evidence="8">
    <location>
        <begin position="731"/>
        <end position="789"/>
    </location>
</feature>
<feature type="region of interest" description="Disordered" evidence="8">
    <location>
        <begin position="657"/>
        <end position="714"/>
    </location>
</feature>
<feature type="binding site" evidence="6">
    <location>
        <begin position="399"/>
        <end position="403"/>
    </location>
    <ligand>
        <name>FAD</name>
        <dbReference type="ChEBI" id="CHEBI:57692"/>
    </ligand>
</feature>
<dbReference type="InParanoid" id="A0A066VT64"/>
<feature type="region of interest" description="Disordered" evidence="8">
    <location>
        <begin position="1"/>
        <end position="20"/>
    </location>
</feature>
<dbReference type="InterPro" id="IPR036134">
    <property type="entry name" value="Crypto/Photolyase_FAD-like_sf"/>
</dbReference>
<sequence length="966" mass="105872">MSTPVAQSSTARPTVSAAGTWTEEEGGRSILICLLRLDLRIHDNALFHYAHRPAAPPTRETWFAELCSASGQSTGASGDSEAFSRWADEASLHSQAQYLLPVYVFDEREIELSGFPGYKREGPEARTKEYGFWKMSGFRARFTAESVYDLRSRLVERGSNLLIRFGKPEKVIANLVTALQAQGDFVEGVWIQKEITHAEVQVENEIRTALNKRGVPLRFVHGKTLIHPVDLPFDVKDTPDVFTPFRKRVEQLGARMARPTLDSPARFKPFPTDLPETGDYKLDITYEVDVDGLQKLKTLSKKAPQQNGDISFYDILRYILLPLNDSNLSPILEGPSILQKRHPASALPLRGGESSALERLEWYFIRGKSADSSRWDRNDPPPVARYKQTRNNLVGHAYSTKMSPFLSYGSISPRQIWEALDYHEHKFGEDQNTYWVRFELLWRDYFFFVAEKFGVLLFHLGGFELVTDPAQAEKKLQPGWWRGWDPMQDGPEHDVTRLLDGRTGIPFLDANIIELRESGFMSNRGRQNIASFLTKDLGCDWRIGAEFFQSHLIDYDPTSNYGNWQYVSGVGNDPRASRQFNTIKQAKDYDSYGEYVMTWIPALRNMHPAYVHTPWLLDPEERRRYGLKTTEMDVTAVGYPACPMLEIESWKKHYERKEGVGSKMRGNPQEKVKDGKLRKVKPHHHHHLHTQQQPVQARGQALTQKPTRSSRGFAATDGMYALGSRAFGMQPHYRQQQQQQQKQQQQPDSGSNSQSDRESPDNTASTAYDSQQRHREGLPPPTRGGGFVGGILRTAATSVVGTGSVAGSSGSGTGAGVGVGAYEGRSSSPFGGRLTSAAAGPPIGGARPSRAFANGAASSQLPAPGSAGAAAAGAGFGLGSLGSVAGRATSTGWRAQAPSGMSSNGSAQLGSGTSLLRSNAPAGASGHSPGSGGASSGGAFNASGAVSGNAISKADSETSWRKAPGT</sequence>
<dbReference type="PROSITE" id="PS51645">
    <property type="entry name" value="PHR_CRY_ALPHA_BETA"/>
    <property type="match status" value="1"/>
</dbReference>
<dbReference type="InterPro" id="IPR005101">
    <property type="entry name" value="Cryptochr/Photolyase_FAD-bd"/>
</dbReference>
<feature type="binding site" evidence="6">
    <location>
        <position position="386"/>
    </location>
    <ligand>
        <name>FAD</name>
        <dbReference type="ChEBI" id="CHEBI:57692"/>
    </ligand>
</feature>
<dbReference type="PRINTS" id="PR00147">
    <property type="entry name" value="DNAPHOTLYASE"/>
</dbReference>
<dbReference type="PANTHER" id="PTHR11455">
    <property type="entry name" value="CRYPTOCHROME"/>
    <property type="match status" value="1"/>
</dbReference>
<evidence type="ECO:0000256" key="2">
    <source>
        <dbReference type="ARBA" id="ARBA00005862"/>
    </source>
</evidence>
<dbReference type="Pfam" id="PF00875">
    <property type="entry name" value="DNA_photolyase"/>
    <property type="match status" value="1"/>
</dbReference>